<dbReference type="PANTHER" id="PTHR33021">
    <property type="entry name" value="BLUE COPPER PROTEIN"/>
    <property type="match status" value="1"/>
</dbReference>
<keyword evidence="3" id="KW-0732">Signal</keyword>
<evidence type="ECO:0000313" key="5">
    <source>
        <dbReference type="EMBL" id="TVU28320.1"/>
    </source>
</evidence>
<keyword evidence="6" id="KW-1185">Reference proteome</keyword>
<dbReference type="Gramene" id="TVU28320">
    <property type="protein sequence ID" value="TVU28320"/>
    <property type="gene ID" value="EJB05_19834"/>
</dbReference>
<feature type="transmembrane region" description="Helical" evidence="2">
    <location>
        <begin position="193"/>
        <end position="213"/>
    </location>
</feature>
<dbReference type="Proteomes" id="UP000324897">
    <property type="component" value="Chromosome 1"/>
</dbReference>
<comment type="caution">
    <text evidence="5">The sequence shown here is derived from an EMBL/GenBank/DDBJ whole genome shotgun (WGS) entry which is preliminary data.</text>
</comment>
<gene>
    <name evidence="5" type="ORF">EJB05_19834</name>
</gene>
<dbReference type="PANTHER" id="PTHR33021:SF460">
    <property type="entry name" value="OS02G0725500 PROTEIN"/>
    <property type="match status" value="1"/>
</dbReference>
<dbReference type="AlphaFoldDB" id="A0A5J9UZ36"/>
<dbReference type="InterPro" id="IPR039391">
    <property type="entry name" value="Phytocyanin-like"/>
</dbReference>
<feature type="compositionally biased region" description="Low complexity" evidence="1">
    <location>
        <begin position="145"/>
        <end position="154"/>
    </location>
</feature>
<dbReference type="InterPro" id="IPR003245">
    <property type="entry name" value="Phytocyanin_dom"/>
</dbReference>
<proteinExistence type="predicted"/>
<organism evidence="5 6">
    <name type="scientific">Eragrostis curvula</name>
    <name type="common">weeping love grass</name>
    <dbReference type="NCBI Taxonomy" id="38414"/>
    <lineage>
        <taxon>Eukaryota</taxon>
        <taxon>Viridiplantae</taxon>
        <taxon>Streptophyta</taxon>
        <taxon>Embryophyta</taxon>
        <taxon>Tracheophyta</taxon>
        <taxon>Spermatophyta</taxon>
        <taxon>Magnoliopsida</taxon>
        <taxon>Liliopsida</taxon>
        <taxon>Poales</taxon>
        <taxon>Poaceae</taxon>
        <taxon>PACMAD clade</taxon>
        <taxon>Chloridoideae</taxon>
        <taxon>Eragrostideae</taxon>
        <taxon>Eragrostidinae</taxon>
        <taxon>Eragrostis</taxon>
    </lineage>
</organism>
<dbReference type="GO" id="GO:0009055">
    <property type="term" value="F:electron transfer activity"/>
    <property type="evidence" value="ECO:0007669"/>
    <property type="project" value="InterPro"/>
</dbReference>
<dbReference type="Gene3D" id="2.60.40.420">
    <property type="entry name" value="Cupredoxins - blue copper proteins"/>
    <property type="match status" value="1"/>
</dbReference>
<dbReference type="OrthoDB" id="959565at2759"/>
<reference evidence="5 6" key="1">
    <citation type="journal article" date="2019" name="Sci. Rep.">
        <title>A high-quality genome of Eragrostis curvula grass provides insights into Poaceae evolution and supports new strategies to enhance forage quality.</title>
        <authorList>
            <person name="Carballo J."/>
            <person name="Santos B.A.C.M."/>
            <person name="Zappacosta D."/>
            <person name="Garbus I."/>
            <person name="Selva J.P."/>
            <person name="Gallo C.A."/>
            <person name="Diaz A."/>
            <person name="Albertini E."/>
            <person name="Caccamo M."/>
            <person name="Echenique V."/>
        </authorList>
    </citation>
    <scope>NUCLEOTIDE SEQUENCE [LARGE SCALE GENOMIC DNA]</scope>
    <source>
        <strain evidence="6">cv. Victoria</strain>
        <tissue evidence="5">Leaf</tissue>
    </source>
</reference>
<dbReference type="EMBL" id="RWGY01000011">
    <property type="protein sequence ID" value="TVU28320.1"/>
    <property type="molecule type" value="Genomic_DNA"/>
</dbReference>
<feature type="signal peptide" evidence="3">
    <location>
        <begin position="1"/>
        <end position="21"/>
    </location>
</feature>
<feature type="domain" description="Phytocyanin" evidence="4">
    <location>
        <begin position="27"/>
        <end position="128"/>
    </location>
</feature>
<evidence type="ECO:0000256" key="1">
    <source>
        <dbReference type="SAM" id="MobiDB-lite"/>
    </source>
</evidence>
<dbReference type="SUPFAM" id="SSF49503">
    <property type="entry name" value="Cupredoxins"/>
    <property type="match status" value="1"/>
</dbReference>
<dbReference type="InterPro" id="IPR008972">
    <property type="entry name" value="Cupredoxin"/>
</dbReference>
<feature type="chain" id="PRO_5023938969" description="Phytocyanin domain-containing protein" evidence="3">
    <location>
        <begin position="22"/>
        <end position="214"/>
    </location>
</feature>
<dbReference type="Pfam" id="PF02298">
    <property type="entry name" value="Cu_bind_like"/>
    <property type="match status" value="1"/>
</dbReference>
<evidence type="ECO:0000313" key="6">
    <source>
        <dbReference type="Proteomes" id="UP000324897"/>
    </source>
</evidence>
<keyword evidence="2" id="KW-0812">Transmembrane</keyword>
<feature type="region of interest" description="Disordered" evidence="1">
    <location>
        <begin position="145"/>
        <end position="188"/>
    </location>
</feature>
<name>A0A5J9UZ36_9POAL</name>
<dbReference type="GO" id="GO:0005886">
    <property type="term" value="C:plasma membrane"/>
    <property type="evidence" value="ECO:0007669"/>
    <property type="project" value="TreeGrafter"/>
</dbReference>
<feature type="compositionally biased region" description="Low complexity" evidence="1">
    <location>
        <begin position="164"/>
        <end position="188"/>
    </location>
</feature>
<protein>
    <recommendedName>
        <fullName evidence="4">Phytocyanin domain-containing protein</fullName>
    </recommendedName>
</protein>
<keyword evidence="2" id="KW-0472">Membrane</keyword>
<evidence type="ECO:0000256" key="2">
    <source>
        <dbReference type="SAM" id="Phobius"/>
    </source>
</evidence>
<evidence type="ECO:0000259" key="4">
    <source>
        <dbReference type="PROSITE" id="PS51485"/>
    </source>
</evidence>
<accession>A0A5J9UZ36</accession>
<keyword evidence="2" id="KW-1133">Transmembrane helix</keyword>
<dbReference type="PROSITE" id="PS51485">
    <property type="entry name" value="PHYTOCYANIN"/>
    <property type="match status" value="1"/>
</dbReference>
<evidence type="ECO:0000256" key="3">
    <source>
        <dbReference type="SAM" id="SignalP"/>
    </source>
</evidence>
<sequence length="214" mass="21729">MAASLHLAVFAASVAFLAASASSLPAAVFNVGDERGGRFRRATAPRPTTTGPRGTASKSATSWFKYANDSVLLVTHDDYKQCSTETPLSRFTDGDTKFTFDRFGPFYFVSGVPGHCEAGQRMIARVMAPSSLTVAPAAAPGMPPTAVVGAPTPASSSPRDAGVPSGSGSSSGAESTTPSPSPTSQASGASRRVLTAVSSSVALGLVIVSLFVLV</sequence>